<name>A0A3L6PS95_PANMI</name>
<accession>A0A3L6PS95</accession>
<organism evidence="2 3">
    <name type="scientific">Panicum miliaceum</name>
    <name type="common">Proso millet</name>
    <name type="synonym">Broomcorn millet</name>
    <dbReference type="NCBI Taxonomy" id="4540"/>
    <lineage>
        <taxon>Eukaryota</taxon>
        <taxon>Viridiplantae</taxon>
        <taxon>Streptophyta</taxon>
        <taxon>Embryophyta</taxon>
        <taxon>Tracheophyta</taxon>
        <taxon>Spermatophyta</taxon>
        <taxon>Magnoliopsida</taxon>
        <taxon>Liliopsida</taxon>
        <taxon>Poales</taxon>
        <taxon>Poaceae</taxon>
        <taxon>PACMAD clade</taxon>
        <taxon>Panicoideae</taxon>
        <taxon>Panicodae</taxon>
        <taxon>Paniceae</taxon>
        <taxon>Panicinae</taxon>
        <taxon>Panicum</taxon>
        <taxon>Panicum sect. Panicum</taxon>
    </lineage>
</organism>
<evidence type="ECO:0000313" key="3">
    <source>
        <dbReference type="Proteomes" id="UP000275267"/>
    </source>
</evidence>
<protein>
    <submittedName>
        <fullName evidence="2">Uncharacterized protein</fullName>
    </submittedName>
</protein>
<proteinExistence type="predicted"/>
<comment type="caution">
    <text evidence="2">The sequence shown here is derived from an EMBL/GenBank/DDBJ whole genome shotgun (WGS) entry which is preliminary data.</text>
</comment>
<evidence type="ECO:0000313" key="2">
    <source>
        <dbReference type="EMBL" id="RLM61495.1"/>
    </source>
</evidence>
<evidence type="ECO:0000256" key="1">
    <source>
        <dbReference type="SAM" id="SignalP"/>
    </source>
</evidence>
<sequence length="196" mass="21840">MGITKFPQKILAQTWVFIILSTLHQTSATIIQEQPHQFAASAQFSPLLEEQEDETQGTDAGTISIAKTIPLAEPTEKQPSTVPMMTLPIQFDEINLKQAQDTPDNILFSYQIGDLLEEEEVTSRTEVLGKAHDDVKTKLQDILQLLNQDIGLLVQDVEEIRGIFRHLKGQLPADVEASLLPAAFIEGHQFKVLQAK</sequence>
<dbReference type="EMBL" id="PQIB02000016">
    <property type="protein sequence ID" value="RLM61495.1"/>
    <property type="molecule type" value="Genomic_DNA"/>
</dbReference>
<feature type="signal peptide" evidence="1">
    <location>
        <begin position="1"/>
        <end position="28"/>
    </location>
</feature>
<dbReference type="OrthoDB" id="695258at2759"/>
<keyword evidence="3" id="KW-1185">Reference proteome</keyword>
<keyword evidence="1" id="KW-0732">Signal</keyword>
<gene>
    <name evidence="2" type="ORF">C2845_PM14G10320</name>
</gene>
<reference evidence="3" key="1">
    <citation type="journal article" date="2019" name="Nat. Commun.">
        <title>The genome of broomcorn millet.</title>
        <authorList>
            <person name="Zou C."/>
            <person name="Miki D."/>
            <person name="Li D."/>
            <person name="Tang Q."/>
            <person name="Xiao L."/>
            <person name="Rajput S."/>
            <person name="Deng P."/>
            <person name="Jia W."/>
            <person name="Huang R."/>
            <person name="Zhang M."/>
            <person name="Sun Y."/>
            <person name="Hu J."/>
            <person name="Fu X."/>
            <person name="Schnable P.S."/>
            <person name="Li F."/>
            <person name="Zhang H."/>
            <person name="Feng B."/>
            <person name="Zhu X."/>
            <person name="Liu R."/>
            <person name="Schnable J.C."/>
            <person name="Zhu J.-K."/>
            <person name="Zhang H."/>
        </authorList>
    </citation>
    <scope>NUCLEOTIDE SEQUENCE [LARGE SCALE GENOMIC DNA]</scope>
</reference>
<dbReference type="Proteomes" id="UP000275267">
    <property type="component" value="Unassembled WGS sequence"/>
</dbReference>
<feature type="chain" id="PRO_5018031876" evidence="1">
    <location>
        <begin position="29"/>
        <end position="196"/>
    </location>
</feature>
<dbReference type="AlphaFoldDB" id="A0A3L6PS95"/>